<dbReference type="PANTHER" id="PTHR43080">
    <property type="entry name" value="CBS DOMAIN-CONTAINING PROTEIN CBSX3, MITOCHONDRIAL"/>
    <property type="match status" value="1"/>
</dbReference>
<dbReference type="Gene3D" id="3.10.580.10">
    <property type="entry name" value="CBS-domain"/>
    <property type="match status" value="1"/>
</dbReference>
<dbReference type="InterPro" id="IPR051257">
    <property type="entry name" value="Diverse_CBS-Domain"/>
</dbReference>
<dbReference type="PROSITE" id="PS51371">
    <property type="entry name" value="CBS"/>
    <property type="match status" value="1"/>
</dbReference>
<organism evidence="3">
    <name type="scientific">marine sediment metagenome</name>
    <dbReference type="NCBI Taxonomy" id="412755"/>
    <lineage>
        <taxon>unclassified sequences</taxon>
        <taxon>metagenomes</taxon>
        <taxon>ecological metagenomes</taxon>
    </lineage>
</organism>
<dbReference type="EMBL" id="LAZR01066637">
    <property type="protein sequence ID" value="KKK53172.1"/>
    <property type="molecule type" value="Genomic_DNA"/>
</dbReference>
<dbReference type="Pfam" id="PF00571">
    <property type="entry name" value="CBS"/>
    <property type="match status" value="1"/>
</dbReference>
<dbReference type="SMART" id="SM00116">
    <property type="entry name" value="CBS"/>
    <property type="match status" value="1"/>
</dbReference>
<feature type="domain" description="CBS" evidence="2">
    <location>
        <begin position="55"/>
        <end position="115"/>
    </location>
</feature>
<dbReference type="SUPFAM" id="SSF54631">
    <property type="entry name" value="CBS-domain pair"/>
    <property type="match status" value="1"/>
</dbReference>
<accession>A0A0F8W8M7</accession>
<dbReference type="InterPro" id="IPR046342">
    <property type="entry name" value="CBS_dom_sf"/>
</dbReference>
<reference evidence="3" key="1">
    <citation type="journal article" date="2015" name="Nature">
        <title>Complex archaea that bridge the gap between prokaryotes and eukaryotes.</title>
        <authorList>
            <person name="Spang A."/>
            <person name="Saw J.H."/>
            <person name="Jorgensen S.L."/>
            <person name="Zaremba-Niedzwiedzka K."/>
            <person name="Martijn J."/>
            <person name="Lind A.E."/>
            <person name="van Eijk R."/>
            <person name="Schleper C."/>
            <person name="Guy L."/>
            <person name="Ettema T.J."/>
        </authorList>
    </citation>
    <scope>NUCLEOTIDE SEQUENCE</scope>
</reference>
<dbReference type="PANTHER" id="PTHR43080:SF2">
    <property type="entry name" value="CBS DOMAIN-CONTAINING PROTEIN"/>
    <property type="match status" value="1"/>
</dbReference>
<evidence type="ECO:0000313" key="3">
    <source>
        <dbReference type="EMBL" id="KKK53172.1"/>
    </source>
</evidence>
<gene>
    <name evidence="3" type="ORF">LCGC14_3097440</name>
</gene>
<sequence length="116" mass="13047">QGSLIGIVSISDIVKIFLPDFVPLVDIDFIKDYGTLDFSTEDVKKIATMTVSGIMTRKVYTVDEECSLVRALSMINKHNVKALPVVRNGKLIGIVSNVDICRRFLEVWETKNQEED</sequence>
<keyword evidence="1" id="KW-0129">CBS domain</keyword>
<comment type="caution">
    <text evidence="3">The sequence shown here is derived from an EMBL/GenBank/DDBJ whole genome shotgun (WGS) entry which is preliminary data.</text>
</comment>
<evidence type="ECO:0000259" key="2">
    <source>
        <dbReference type="PROSITE" id="PS51371"/>
    </source>
</evidence>
<dbReference type="AlphaFoldDB" id="A0A0F8W8M7"/>
<name>A0A0F8W8M7_9ZZZZ</name>
<protein>
    <recommendedName>
        <fullName evidence="2">CBS domain-containing protein</fullName>
    </recommendedName>
</protein>
<dbReference type="InterPro" id="IPR000644">
    <property type="entry name" value="CBS_dom"/>
</dbReference>
<proteinExistence type="predicted"/>
<feature type="non-terminal residue" evidence="3">
    <location>
        <position position="1"/>
    </location>
</feature>
<evidence type="ECO:0000256" key="1">
    <source>
        <dbReference type="ARBA" id="ARBA00023122"/>
    </source>
</evidence>